<dbReference type="FunFam" id="3.40.605.10:FF:000033">
    <property type="entry name" value="NAD-dependent succinate-semialdehyde dehydrogenase"/>
    <property type="match status" value="1"/>
</dbReference>
<dbReference type="InterPro" id="IPR050740">
    <property type="entry name" value="Aldehyde_DH_Superfamily"/>
</dbReference>
<organism evidence="5 6">
    <name type="scientific">Paraburkholderia tropica</name>
    <dbReference type="NCBI Taxonomy" id="92647"/>
    <lineage>
        <taxon>Bacteria</taxon>
        <taxon>Pseudomonadati</taxon>
        <taxon>Pseudomonadota</taxon>
        <taxon>Betaproteobacteria</taxon>
        <taxon>Burkholderiales</taxon>
        <taxon>Burkholderiaceae</taxon>
        <taxon>Paraburkholderia</taxon>
    </lineage>
</organism>
<dbReference type="InterPro" id="IPR016163">
    <property type="entry name" value="Ald_DH_C"/>
</dbReference>
<dbReference type="Gene3D" id="3.40.605.10">
    <property type="entry name" value="Aldehyde Dehydrogenase, Chain A, domain 1"/>
    <property type="match status" value="1"/>
</dbReference>
<evidence type="ECO:0000313" key="4">
    <source>
        <dbReference type="EMBL" id="PXX06190.1"/>
    </source>
</evidence>
<accession>A0AAQ1GPL9</accession>
<gene>
    <name evidence="4" type="ORF">C7400_13622</name>
    <name evidence="5" type="ORF">SAMN05216550_13519</name>
</gene>
<keyword evidence="7" id="KW-1185">Reference proteome</keyword>
<name>A0AAQ1GPL9_9BURK</name>
<keyword evidence="2" id="KW-0560">Oxidoreductase</keyword>
<dbReference type="EMBL" id="FNZM01000035">
    <property type="protein sequence ID" value="SEK15206.1"/>
    <property type="molecule type" value="Genomic_DNA"/>
</dbReference>
<dbReference type="SUPFAM" id="SSF53720">
    <property type="entry name" value="ALDH-like"/>
    <property type="match status" value="1"/>
</dbReference>
<dbReference type="InterPro" id="IPR016161">
    <property type="entry name" value="Ald_DH/histidinol_DH"/>
</dbReference>
<reference evidence="5 6" key="1">
    <citation type="submission" date="2016-10" db="EMBL/GenBank/DDBJ databases">
        <authorList>
            <person name="Varghese N."/>
            <person name="Submissions S."/>
        </authorList>
    </citation>
    <scope>NUCLEOTIDE SEQUENCE [LARGE SCALE GENOMIC DNA]</scope>
    <source>
        <strain evidence="5 6">LMG 22274</strain>
    </source>
</reference>
<dbReference type="Pfam" id="PF00171">
    <property type="entry name" value="Aldedh"/>
    <property type="match status" value="1"/>
</dbReference>
<dbReference type="GO" id="GO:0016620">
    <property type="term" value="F:oxidoreductase activity, acting on the aldehyde or oxo group of donors, NAD or NADP as acceptor"/>
    <property type="evidence" value="ECO:0007669"/>
    <property type="project" value="InterPro"/>
</dbReference>
<evidence type="ECO:0000256" key="2">
    <source>
        <dbReference type="ARBA" id="ARBA00023002"/>
    </source>
</evidence>
<dbReference type="EMBL" id="QJJV01000036">
    <property type="protein sequence ID" value="PXX06190.1"/>
    <property type="molecule type" value="Genomic_DNA"/>
</dbReference>
<evidence type="ECO:0000313" key="7">
    <source>
        <dbReference type="Proteomes" id="UP000247515"/>
    </source>
</evidence>
<evidence type="ECO:0000256" key="1">
    <source>
        <dbReference type="ARBA" id="ARBA00009986"/>
    </source>
</evidence>
<dbReference type="InterPro" id="IPR016162">
    <property type="entry name" value="Ald_DH_N"/>
</dbReference>
<reference evidence="4 7" key="2">
    <citation type="submission" date="2018-05" db="EMBL/GenBank/DDBJ databases">
        <title>Genomic Encyclopedia of Type Strains, Phase IV (KMG-V): Genome sequencing to study the core and pangenomes of soil and plant-associated prokaryotes.</title>
        <authorList>
            <person name="Whitman W."/>
        </authorList>
    </citation>
    <scope>NUCLEOTIDE SEQUENCE [LARGE SCALE GENOMIC DNA]</scope>
    <source>
        <strain evidence="4 7">SIr-6563</strain>
    </source>
</reference>
<dbReference type="PANTHER" id="PTHR43353:SF5">
    <property type="entry name" value="SUCCINATE-SEMIALDEHYDE DEHYDROGENASE, MITOCHONDRIAL"/>
    <property type="match status" value="1"/>
</dbReference>
<dbReference type="InterPro" id="IPR015590">
    <property type="entry name" value="Aldehyde_DH_dom"/>
</dbReference>
<comment type="caution">
    <text evidence="5">The sequence shown here is derived from an EMBL/GenBank/DDBJ whole genome shotgun (WGS) entry which is preliminary data.</text>
</comment>
<dbReference type="Gene3D" id="3.40.309.10">
    <property type="entry name" value="Aldehyde Dehydrogenase, Chain A, domain 2"/>
    <property type="match status" value="1"/>
</dbReference>
<proteinExistence type="inferred from homology"/>
<feature type="domain" description="Aldehyde dehydrogenase" evidence="3">
    <location>
        <begin position="13"/>
        <end position="473"/>
    </location>
</feature>
<comment type="similarity">
    <text evidence="1">Belongs to the aldehyde dehydrogenase family.</text>
</comment>
<evidence type="ECO:0000313" key="6">
    <source>
        <dbReference type="Proteomes" id="UP000183529"/>
    </source>
</evidence>
<dbReference type="Proteomes" id="UP000247515">
    <property type="component" value="Unassembled WGS sequence"/>
</dbReference>
<dbReference type="FunFam" id="3.40.309.10:FF:000009">
    <property type="entry name" value="Aldehyde dehydrogenase A"/>
    <property type="match status" value="1"/>
</dbReference>
<dbReference type="PANTHER" id="PTHR43353">
    <property type="entry name" value="SUCCINATE-SEMIALDEHYDE DEHYDROGENASE, MITOCHONDRIAL"/>
    <property type="match status" value="1"/>
</dbReference>
<dbReference type="Proteomes" id="UP000183529">
    <property type="component" value="Unassembled WGS sequence"/>
</dbReference>
<evidence type="ECO:0000313" key="5">
    <source>
        <dbReference type="EMBL" id="SEK15206.1"/>
    </source>
</evidence>
<sequence length="478" mass="50264">MNLETPLLIDGAWRAGTHAQRSTVRDPATGASLGVLTLASEADMALALAAAQRGFEVWRKTSAYDRAKILVRAADLLRERAETIAQLITKEQGKPLAEARMEAGGAGDHVDWYAEEGRRAYGRLIPPRQRGARQIVQREPVGPVAAFSPWNFPVSQLVRKIAGALAAGCSIIAKGPEETPSSCIEMCRAFQDAGVPNGALNLLFGVPAEVSSYLIQSDVIRKVSFTGSVPVGRALGALAAQHLKRCTLELGGHAPFIVCDDADVAAAAALGAGLKFRNAGQVCASPTRFFVQSGVYEAFVDAFVNHSARLAVGAGHDAATQMGPLANARRVDAMSAFVEDARECGATVRTGGARVGGTDGFYFQPTVLTDVPDAARVMRDEPFGPIAAVARFDTLEEVIARANALPYGLAAFAFTSSIAAATRLADDLECGMVSINHFGLAAPETPFGGWKDSGYGSEGGSEGLDAYLQPKFVSQIGV</sequence>
<dbReference type="AlphaFoldDB" id="A0AAQ1GPL9"/>
<dbReference type="RefSeq" id="WP_074987653.1">
    <property type="nucleotide sequence ID" value="NZ_CADFGN010000024.1"/>
</dbReference>
<protein>
    <submittedName>
        <fullName evidence="5">Succinate-semialdehyde dehydrogenase / glutarate-semialdehyde dehydrogenase</fullName>
    </submittedName>
    <submittedName>
        <fullName evidence="4">Succinate-semialdehyde dehydrogenase/glutarate-semialdehyde dehydrogenase</fullName>
    </submittedName>
</protein>
<dbReference type="CDD" id="cd07103">
    <property type="entry name" value="ALDH_F5_SSADH_GabD"/>
    <property type="match status" value="1"/>
</dbReference>
<evidence type="ECO:0000259" key="3">
    <source>
        <dbReference type="Pfam" id="PF00171"/>
    </source>
</evidence>